<keyword evidence="2" id="KW-1185">Reference proteome</keyword>
<dbReference type="PANTHER" id="PTHR33053">
    <property type="entry name" value="PROTEIN, PUTATIVE-RELATED"/>
    <property type="match status" value="1"/>
</dbReference>
<dbReference type="Proteomes" id="UP000708208">
    <property type="component" value="Unassembled WGS sequence"/>
</dbReference>
<dbReference type="OrthoDB" id="10062362at2759"/>
<comment type="caution">
    <text evidence="1">The sequence shown here is derived from an EMBL/GenBank/DDBJ whole genome shotgun (WGS) entry which is preliminary data.</text>
</comment>
<protein>
    <submittedName>
        <fullName evidence="1">Uncharacterized protein</fullName>
    </submittedName>
</protein>
<organism evidence="1 2">
    <name type="scientific">Allacma fusca</name>
    <dbReference type="NCBI Taxonomy" id="39272"/>
    <lineage>
        <taxon>Eukaryota</taxon>
        <taxon>Metazoa</taxon>
        <taxon>Ecdysozoa</taxon>
        <taxon>Arthropoda</taxon>
        <taxon>Hexapoda</taxon>
        <taxon>Collembola</taxon>
        <taxon>Symphypleona</taxon>
        <taxon>Sminthuridae</taxon>
        <taxon>Allacma</taxon>
    </lineage>
</organism>
<accession>A0A8J2PFG2</accession>
<dbReference type="AlphaFoldDB" id="A0A8J2PFG2"/>
<reference evidence="1" key="1">
    <citation type="submission" date="2021-06" db="EMBL/GenBank/DDBJ databases">
        <authorList>
            <person name="Hodson N. C."/>
            <person name="Mongue J. A."/>
            <person name="Jaron S. K."/>
        </authorList>
    </citation>
    <scope>NUCLEOTIDE SEQUENCE</scope>
</reference>
<evidence type="ECO:0000313" key="2">
    <source>
        <dbReference type="Proteomes" id="UP000708208"/>
    </source>
</evidence>
<sequence>MWIKGPLKTRLPNANVKLISSILKNCVSKITSDFNRSPRDIELCDRWKATEARQFLLYTGPVVLKNVLKKSVYDNFMLLSVSIRILISTDTTKYDIANEFLSAFVKHCQKLYGPEGQAPSNA</sequence>
<dbReference type="EMBL" id="CAJVCH010467866">
    <property type="protein sequence ID" value="CAG7820048.1"/>
    <property type="molecule type" value="Genomic_DNA"/>
</dbReference>
<name>A0A8J2PFG2_9HEXA</name>
<evidence type="ECO:0000313" key="1">
    <source>
        <dbReference type="EMBL" id="CAG7820048.1"/>
    </source>
</evidence>
<gene>
    <name evidence="1" type="ORF">AFUS01_LOCUS30458</name>
</gene>
<proteinExistence type="predicted"/>